<sequence length="352" mass="38726">MAGRQLTDQPGSRERGNAGTRCQEPLLSVEDLVIHFHLYEGLARVINGVSLTIRRGESVALVGETGCGKSITAKAILGLLPPNAEIVSGRIVFAGRDLRRLPEEALQKIRGRKMAMIFQDPGTALNPVFTVGDQLMDVASWQGASRAPLVRRHNGELRRRCLDMLRLVRIPDPESTFRRYPIELSGGMRQRVLIALALLGEPDLLIADELGTALDVSIQDQILEELRELVRTQGLSVLYITHNLGVARLVSDRIYVMYGGEIAEVAPTAAMFSRQLHPYSQGLLAAIPRLSGFIGEGIEGRIPDYIDPPPACRFAPRCPFRMAICDQQRPLLAASEPGRLAACHLYPASTRR</sequence>
<evidence type="ECO:0000259" key="11">
    <source>
        <dbReference type="PROSITE" id="PS50893"/>
    </source>
</evidence>
<dbReference type="EMBL" id="VBAJ01000273">
    <property type="protein sequence ID" value="TMJ04018.1"/>
    <property type="molecule type" value="Genomic_DNA"/>
</dbReference>
<dbReference type="PANTHER" id="PTHR43297">
    <property type="entry name" value="OLIGOPEPTIDE TRANSPORT ATP-BINDING PROTEIN APPD"/>
    <property type="match status" value="1"/>
</dbReference>
<dbReference type="FunFam" id="3.40.50.300:FF:000016">
    <property type="entry name" value="Oligopeptide ABC transporter ATP-binding component"/>
    <property type="match status" value="1"/>
</dbReference>
<evidence type="ECO:0000256" key="4">
    <source>
        <dbReference type="ARBA" id="ARBA00022475"/>
    </source>
</evidence>
<evidence type="ECO:0000313" key="13">
    <source>
        <dbReference type="Proteomes" id="UP000318661"/>
    </source>
</evidence>
<gene>
    <name evidence="12" type="ORF">E6G99_10875</name>
</gene>
<evidence type="ECO:0000256" key="8">
    <source>
        <dbReference type="ARBA" id="ARBA00022967"/>
    </source>
</evidence>
<evidence type="ECO:0000256" key="5">
    <source>
        <dbReference type="ARBA" id="ARBA00022519"/>
    </source>
</evidence>
<dbReference type="InterPro" id="IPR003439">
    <property type="entry name" value="ABC_transporter-like_ATP-bd"/>
</dbReference>
<keyword evidence="7 12" id="KW-0067">ATP-binding</keyword>
<keyword evidence="5" id="KW-0997">Cell inner membrane</keyword>
<dbReference type="GO" id="GO:0015833">
    <property type="term" value="P:peptide transport"/>
    <property type="evidence" value="ECO:0007669"/>
    <property type="project" value="InterPro"/>
</dbReference>
<dbReference type="Proteomes" id="UP000318661">
    <property type="component" value="Unassembled WGS sequence"/>
</dbReference>
<dbReference type="GO" id="GO:0005524">
    <property type="term" value="F:ATP binding"/>
    <property type="evidence" value="ECO:0007669"/>
    <property type="project" value="UniProtKB-KW"/>
</dbReference>
<evidence type="ECO:0000256" key="7">
    <source>
        <dbReference type="ARBA" id="ARBA00022840"/>
    </source>
</evidence>
<keyword evidence="3" id="KW-0813">Transport</keyword>
<feature type="domain" description="ABC transporter" evidence="11">
    <location>
        <begin position="27"/>
        <end position="284"/>
    </location>
</feature>
<evidence type="ECO:0000256" key="6">
    <source>
        <dbReference type="ARBA" id="ARBA00022741"/>
    </source>
</evidence>
<dbReference type="SMART" id="SM00382">
    <property type="entry name" value="AAA"/>
    <property type="match status" value="1"/>
</dbReference>
<evidence type="ECO:0000256" key="10">
    <source>
        <dbReference type="SAM" id="MobiDB-lite"/>
    </source>
</evidence>
<keyword evidence="8" id="KW-1278">Translocase</keyword>
<dbReference type="PROSITE" id="PS50893">
    <property type="entry name" value="ABC_TRANSPORTER_2"/>
    <property type="match status" value="1"/>
</dbReference>
<dbReference type="GO" id="GO:0016887">
    <property type="term" value="F:ATP hydrolysis activity"/>
    <property type="evidence" value="ECO:0007669"/>
    <property type="project" value="InterPro"/>
</dbReference>
<evidence type="ECO:0000256" key="2">
    <source>
        <dbReference type="ARBA" id="ARBA00005417"/>
    </source>
</evidence>
<protein>
    <submittedName>
        <fullName evidence="12">ABC transporter ATP-binding protein</fullName>
    </submittedName>
</protein>
<dbReference type="AlphaFoldDB" id="A0A537L7M2"/>
<evidence type="ECO:0000256" key="3">
    <source>
        <dbReference type="ARBA" id="ARBA00022448"/>
    </source>
</evidence>
<comment type="caution">
    <text evidence="12">The sequence shown here is derived from an EMBL/GenBank/DDBJ whole genome shotgun (WGS) entry which is preliminary data.</text>
</comment>
<keyword evidence="4" id="KW-1003">Cell membrane</keyword>
<name>A0A537L7M2_9BACT</name>
<comment type="similarity">
    <text evidence="2">Belongs to the ABC transporter superfamily.</text>
</comment>
<evidence type="ECO:0000256" key="9">
    <source>
        <dbReference type="ARBA" id="ARBA00023136"/>
    </source>
</evidence>
<dbReference type="Pfam" id="PF00005">
    <property type="entry name" value="ABC_tran"/>
    <property type="match status" value="1"/>
</dbReference>
<keyword evidence="6" id="KW-0547">Nucleotide-binding</keyword>
<keyword evidence="9" id="KW-0472">Membrane</keyword>
<evidence type="ECO:0000256" key="1">
    <source>
        <dbReference type="ARBA" id="ARBA00004202"/>
    </source>
</evidence>
<comment type="subcellular location">
    <subcellularLocation>
        <location evidence="1">Cell membrane</location>
        <topology evidence="1">Peripheral membrane protein</topology>
    </subcellularLocation>
</comment>
<dbReference type="InterPro" id="IPR027417">
    <property type="entry name" value="P-loop_NTPase"/>
</dbReference>
<reference evidence="12 13" key="1">
    <citation type="journal article" date="2019" name="Nat. Microbiol.">
        <title>Mediterranean grassland soil C-N compound turnover is dependent on rainfall and depth, and is mediated by genomically divergent microorganisms.</title>
        <authorList>
            <person name="Diamond S."/>
            <person name="Andeer P.F."/>
            <person name="Li Z."/>
            <person name="Crits-Christoph A."/>
            <person name="Burstein D."/>
            <person name="Anantharaman K."/>
            <person name="Lane K.R."/>
            <person name="Thomas B.C."/>
            <person name="Pan C."/>
            <person name="Northen T.R."/>
            <person name="Banfield J.F."/>
        </authorList>
    </citation>
    <scope>NUCLEOTIDE SEQUENCE [LARGE SCALE GENOMIC DNA]</scope>
    <source>
        <strain evidence="12">NP_2</strain>
    </source>
</reference>
<dbReference type="Pfam" id="PF08352">
    <property type="entry name" value="oligo_HPY"/>
    <property type="match status" value="1"/>
</dbReference>
<dbReference type="InterPro" id="IPR050388">
    <property type="entry name" value="ABC_Ni/Peptide_Import"/>
</dbReference>
<dbReference type="PANTHER" id="PTHR43297:SF14">
    <property type="entry name" value="ATPASE AAA-TYPE CORE DOMAIN-CONTAINING PROTEIN"/>
    <property type="match status" value="1"/>
</dbReference>
<dbReference type="Gene3D" id="3.40.50.300">
    <property type="entry name" value="P-loop containing nucleotide triphosphate hydrolases"/>
    <property type="match status" value="1"/>
</dbReference>
<dbReference type="SUPFAM" id="SSF52540">
    <property type="entry name" value="P-loop containing nucleoside triphosphate hydrolases"/>
    <property type="match status" value="1"/>
</dbReference>
<feature type="compositionally biased region" description="Polar residues" evidence="10">
    <location>
        <begin position="1"/>
        <end position="10"/>
    </location>
</feature>
<proteinExistence type="inferred from homology"/>
<dbReference type="CDD" id="cd03257">
    <property type="entry name" value="ABC_NikE_OppD_transporters"/>
    <property type="match status" value="1"/>
</dbReference>
<evidence type="ECO:0000313" key="12">
    <source>
        <dbReference type="EMBL" id="TMJ04018.1"/>
    </source>
</evidence>
<organism evidence="12 13">
    <name type="scientific">Candidatus Segetimicrobium genomatis</name>
    <dbReference type="NCBI Taxonomy" id="2569760"/>
    <lineage>
        <taxon>Bacteria</taxon>
        <taxon>Bacillati</taxon>
        <taxon>Candidatus Sysuimicrobiota</taxon>
        <taxon>Candidatus Sysuimicrobiia</taxon>
        <taxon>Candidatus Sysuimicrobiales</taxon>
        <taxon>Candidatus Segetimicrobiaceae</taxon>
        <taxon>Candidatus Segetimicrobium</taxon>
    </lineage>
</organism>
<dbReference type="GO" id="GO:0005886">
    <property type="term" value="C:plasma membrane"/>
    <property type="evidence" value="ECO:0007669"/>
    <property type="project" value="UniProtKB-SubCell"/>
</dbReference>
<accession>A0A537L7M2</accession>
<feature type="region of interest" description="Disordered" evidence="10">
    <location>
        <begin position="1"/>
        <end position="20"/>
    </location>
</feature>
<dbReference type="InterPro" id="IPR013563">
    <property type="entry name" value="Oligopep_ABC_C"/>
</dbReference>
<dbReference type="PROSITE" id="PS00211">
    <property type="entry name" value="ABC_TRANSPORTER_1"/>
    <property type="match status" value="1"/>
</dbReference>
<dbReference type="NCBIfam" id="TIGR01727">
    <property type="entry name" value="oligo_HPY"/>
    <property type="match status" value="1"/>
</dbReference>
<dbReference type="InterPro" id="IPR017871">
    <property type="entry name" value="ABC_transporter-like_CS"/>
</dbReference>
<dbReference type="InterPro" id="IPR003593">
    <property type="entry name" value="AAA+_ATPase"/>
</dbReference>